<sequence length="109" mass="11168">MAKTKTDAELAADAQAALDEAAAITREISGRQLIKVQAFADAVAAGDVEAARKAAEGLPEPAAGWARNWLTVNDGVPSLLAGEIDRLTVASSEPKPLPQPAPEPDAPTA</sequence>
<feature type="region of interest" description="Disordered" evidence="1">
    <location>
        <begin position="90"/>
        <end position="109"/>
    </location>
</feature>
<dbReference type="RefSeq" id="WP_088582465.1">
    <property type="nucleotide sequence ID" value="NZ_CP022048.2"/>
</dbReference>
<dbReference type="Proteomes" id="UP000197050">
    <property type="component" value="Chromosome"/>
</dbReference>
<accession>A0A1Z3U769</accession>
<dbReference type="EMBL" id="CP022048">
    <property type="protein sequence ID" value="ASE39146.1"/>
    <property type="molecule type" value="Genomic_DNA"/>
</dbReference>
<dbReference type="AlphaFoldDB" id="A0A1Z3U769"/>
<evidence type="ECO:0000256" key="1">
    <source>
        <dbReference type="SAM" id="MobiDB-lite"/>
    </source>
</evidence>
<reference evidence="3" key="1">
    <citation type="submission" date="2017-06" db="EMBL/GenBank/DDBJ databases">
        <title>FDA dAtabase for Regulatory Grade micrObial Sequences (FDA-ARGOS): Supporting development and validation of Infectious Disease Dx tests.</title>
        <authorList>
            <person name="Minogue T."/>
            <person name="Wolcott M."/>
            <person name="Wasieloski L."/>
            <person name="Aguilar W."/>
            <person name="Moore D."/>
            <person name="Tallon L."/>
            <person name="Sadzewicz L."/>
            <person name="Sengamalay N."/>
            <person name="Ott S."/>
            <person name="Godinez A."/>
            <person name="Nagaraj S."/>
            <person name="Nadendla S."/>
            <person name="Geyer C."/>
            <person name="Sichtig H."/>
        </authorList>
    </citation>
    <scope>NUCLEOTIDE SEQUENCE [LARGE SCALE GENOMIC DNA]</scope>
    <source>
        <strain evidence="3">FDAARGOS_289</strain>
    </source>
</reference>
<proteinExistence type="predicted"/>
<gene>
    <name evidence="2" type="ORF">CEP68_06315</name>
</gene>
<dbReference type="GeneID" id="34015453"/>
<dbReference type="KEGG" id="bvc:CEP68_06315"/>
<evidence type="ECO:0000313" key="3">
    <source>
        <dbReference type="Proteomes" id="UP000197050"/>
    </source>
</evidence>
<protein>
    <submittedName>
        <fullName evidence="2">Uncharacterized protein</fullName>
    </submittedName>
</protein>
<name>A0A1Z3U769_BREVE</name>
<feature type="compositionally biased region" description="Pro residues" evidence="1">
    <location>
        <begin position="95"/>
        <end position="109"/>
    </location>
</feature>
<organism evidence="2 3">
    <name type="scientific">Brevundimonas vesicularis</name>
    <name type="common">Pseudomonas vesicularis</name>
    <dbReference type="NCBI Taxonomy" id="41276"/>
    <lineage>
        <taxon>Bacteria</taxon>
        <taxon>Pseudomonadati</taxon>
        <taxon>Pseudomonadota</taxon>
        <taxon>Alphaproteobacteria</taxon>
        <taxon>Caulobacterales</taxon>
        <taxon>Caulobacteraceae</taxon>
        <taxon>Brevundimonas</taxon>
    </lineage>
</organism>
<evidence type="ECO:0000313" key="2">
    <source>
        <dbReference type="EMBL" id="ASE39146.1"/>
    </source>
</evidence>